<evidence type="ECO:0000313" key="2">
    <source>
        <dbReference type="EMBL" id="KAL1278060.1"/>
    </source>
</evidence>
<keyword evidence="3" id="KW-1185">Reference proteome</keyword>
<feature type="region of interest" description="Disordered" evidence="1">
    <location>
        <begin position="186"/>
        <end position="233"/>
    </location>
</feature>
<evidence type="ECO:0000313" key="3">
    <source>
        <dbReference type="Proteomes" id="UP001558613"/>
    </source>
</evidence>
<protein>
    <submittedName>
        <fullName evidence="2">Uncharacterized protein</fullName>
    </submittedName>
</protein>
<dbReference type="EMBL" id="JAYMGO010000003">
    <property type="protein sequence ID" value="KAL1278060.1"/>
    <property type="molecule type" value="Genomic_DNA"/>
</dbReference>
<reference evidence="2 3" key="1">
    <citation type="submission" date="2023-09" db="EMBL/GenBank/DDBJ databases">
        <authorList>
            <person name="Wang M."/>
        </authorList>
    </citation>
    <scope>NUCLEOTIDE SEQUENCE [LARGE SCALE GENOMIC DNA]</scope>
    <source>
        <strain evidence="2">GT-2023</strain>
        <tissue evidence="2">Liver</tissue>
    </source>
</reference>
<organism evidence="2 3">
    <name type="scientific">Cirrhinus molitorella</name>
    <name type="common">mud carp</name>
    <dbReference type="NCBI Taxonomy" id="172907"/>
    <lineage>
        <taxon>Eukaryota</taxon>
        <taxon>Metazoa</taxon>
        <taxon>Chordata</taxon>
        <taxon>Craniata</taxon>
        <taxon>Vertebrata</taxon>
        <taxon>Euteleostomi</taxon>
        <taxon>Actinopterygii</taxon>
        <taxon>Neopterygii</taxon>
        <taxon>Teleostei</taxon>
        <taxon>Ostariophysi</taxon>
        <taxon>Cypriniformes</taxon>
        <taxon>Cyprinidae</taxon>
        <taxon>Labeoninae</taxon>
        <taxon>Labeonini</taxon>
        <taxon>Cirrhinus</taxon>
    </lineage>
</organism>
<comment type="caution">
    <text evidence="2">The sequence shown here is derived from an EMBL/GenBank/DDBJ whole genome shotgun (WGS) entry which is preliminary data.</text>
</comment>
<name>A0ABR3NMC6_9TELE</name>
<gene>
    <name evidence="2" type="ORF">QQF64_024733</name>
</gene>
<sequence>MLIVKLSATEQTAKNSLSLASFFSANYQDFLYSNGLCPISIIPFGICREAAIEMQKRLTSFLSNTLCSSAGAPRRFSFSLSLFPPQREGGSCTYPASSLLHPLTPLNPPVVKNFLTSFAYLPGVLRHLITGCELQLRFGQDFNKFLPNTLPCQALGGLQSIKHFQSSWFLIHSGKPRRLKEMNTQSLVLGRTKKERLGPKSDHYGPGDGSDNKESTTLSCSTPPLSSQSIHIT</sequence>
<proteinExistence type="predicted"/>
<accession>A0ABR3NMC6</accession>
<feature type="compositionally biased region" description="Basic and acidic residues" evidence="1">
    <location>
        <begin position="195"/>
        <end position="214"/>
    </location>
</feature>
<feature type="compositionally biased region" description="Low complexity" evidence="1">
    <location>
        <begin position="215"/>
        <end position="233"/>
    </location>
</feature>
<dbReference type="Proteomes" id="UP001558613">
    <property type="component" value="Unassembled WGS sequence"/>
</dbReference>
<evidence type="ECO:0000256" key="1">
    <source>
        <dbReference type="SAM" id="MobiDB-lite"/>
    </source>
</evidence>